<evidence type="ECO:0000256" key="1">
    <source>
        <dbReference type="SAM" id="Phobius"/>
    </source>
</evidence>
<evidence type="ECO:0000313" key="2">
    <source>
        <dbReference type="EMBL" id="GAI17510.1"/>
    </source>
</evidence>
<proteinExistence type="predicted"/>
<name>X1MS63_9ZZZZ</name>
<keyword evidence="1" id="KW-1133">Transmembrane helix</keyword>
<accession>X1MS63</accession>
<feature type="non-terminal residue" evidence="2">
    <location>
        <position position="107"/>
    </location>
</feature>
<keyword evidence="1" id="KW-0812">Transmembrane</keyword>
<evidence type="ECO:0008006" key="3">
    <source>
        <dbReference type="Google" id="ProtNLM"/>
    </source>
</evidence>
<dbReference type="EMBL" id="BARV01006868">
    <property type="protein sequence ID" value="GAI17510.1"/>
    <property type="molecule type" value="Genomic_DNA"/>
</dbReference>
<reference evidence="2" key="1">
    <citation type="journal article" date="2014" name="Front. Microbiol.">
        <title>High frequency of phylogenetically diverse reductive dehalogenase-homologous genes in deep subseafloor sedimentary metagenomes.</title>
        <authorList>
            <person name="Kawai M."/>
            <person name="Futagami T."/>
            <person name="Toyoda A."/>
            <person name="Takaki Y."/>
            <person name="Nishi S."/>
            <person name="Hori S."/>
            <person name="Arai W."/>
            <person name="Tsubouchi T."/>
            <person name="Morono Y."/>
            <person name="Uchiyama I."/>
            <person name="Ito T."/>
            <person name="Fujiyama A."/>
            <person name="Inagaki F."/>
            <person name="Takami H."/>
        </authorList>
    </citation>
    <scope>NUCLEOTIDE SEQUENCE</scope>
    <source>
        <strain evidence="2">Expedition CK06-06</strain>
    </source>
</reference>
<organism evidence="2">
    <name type="scientific">marine sediment metagenome</name>
    <dbReference type="NCBI Taxonomy" id="412755"/>
    <lineage>
        <taxon>unclassified sequences</taxon>
        <taxon>metagenomes</taxon>
        <taxon>ecological metagenomes</taxon>
    </lineage>
</organism>
<keyword evidence="1" id="KW-0472">Membrane</keyword>
<feature type="transmembrane region" description="Helical" evidence="1">
    <location>
        <begin position="56"/>
        <end position="75"/>
    </location>
</feature>
<protein>
    <recommendedName>
        <fullName evidence="3">Phosphatidate cytidylyltransferase</fullName>
    </recommendedName>
</protein>
<feature type="transmembrane region" description="Helical" evidence="1">
    <location>
        <begin position="81"/>
        <end position="101"/>
    </location>
</feature>
<comment type="caution">
    <text evidence="2">The sequence shown here is derived from an EMBL/GenBank/DDBJ whole genome shotgun (WGS) entry which is preliminary data.</text>
</comment>
<gene>
    <name evidence="2" type="ORF">S06H3_14056</name>
</gene>
<dbReference type="AlphaFoldDB" id="X1MS63"/>
<sequence>MKETITRSLTGILFLVVIILALILHPYLYLALFSLVCIAGWFEFTSLFYPERNPGIKIPGALLLAGSFIIVYFMLNGQLPAYFMFMPAISLLVMIIFDASAKTFTTG</sequence>
<feature type="transmembrane region" description="Helical" evidence="1">
    <location>
        <begin position="7"/>
        <end position="24"/>
    </location>
</feature>